<dbReference type="BioCyc" id="PDIF272563:G12WB-2892-MONOMER"/>
<evidence type="ECO:0000256" key="1">
    <source>
        <dbReference type="SAM" id="Phobius"/>
    </source>
</evidence>
<keyword evidence="1" id="KW-0812">Transmembrane</keyword>
<dbReference type="EMBL" id="AM180355">
    <property type="protein sequence ID" value="CCA62881.1"/>
    <property type="molecule type" value="Genomic_DNA"/>
</dbReference>
<evidence type="ECO:0000313" key="3">
    <source>
        <dbReference type="Proteomes" id="UP000001978"/>
    </source>
</evidence>
<sequence length="91" mass="10525">MNMKFEYYYLIQDIAGILLAFIGLRMSIIGFRILSMRGLSINTLLIVIKYCLFTIAGLNLLISKFGIRHWIWSVCMLIISIIINPRIKVSK</sequence>
<dbReference type="KEGG" id="cdf:CD630_27341"/>
<feature type="transmembrane region" description="Helical" evidence="1">
    <location>
        <begin position="69"/>
        <end position="87"/>
    </location>
</feature>
<accession>F3Y5V6</accession>
<feature type="transmembrane region" description="Helical" evidence="1">
    <location>
        <begin position="6"/>
        <end position="24"/>
    </location>
</feature>
<dbReference type="STRING" id="272563.CD630_27341"/>
<keyword evidence="1" id="KW-0472">Membrane</keyword>
<dbReference type="OrthoDB" id="1756923at2"/>
<proteinExistence type="predicted"/>
<dbReference type="Proteomes" id="UP000001978">
    <property type="component" value="Chromosome"/>
</dbReference>
<reference evidence="2 3" key="1">
    <citation type="journal article" date="2006" name="Nat. Genet.">
        <title>The multidrug-resistant human pathogen Clostridium difficile has a highly mobile, mosaic genome.</title>
        <authorList>
            <person name="Sebaihia M."/>
            <person name="Wren B.W."/>
            <person name="Mullany P."/>
            <person name="Fairweather N.F."/>
            <person name="Minton N."/>
            <person name="Stabler R."/>
            <person name="Thomson N.R."/>
            <person name="Roberts A.P."/>
            <person name="Cerdeno-Tarraga A.M."/>
            <person name="Wang H."/>
            <person name="Holden M.T.G."/>
            <person name="Wright A."/>
            <person name="Churcher C."/>
            <person name="Quail M.A."/>
            <person name="Baker S."/>
            <person name="Bason N."/>
            <person name="Brooks K."/>
            <person name="Chillingworth T."/>
            <person name="Cronin A."/>
            <person name="Davis P."/>
            <person name="Dowd L."/>
            <person name="Fraser A."/>
            <person name="Feltwell T."/>
            <person name="Hance Z."/>
            <person name="Holroyd S."/>
            <person name="Jagels K."/>
            <person name="Moule S."/>
            <person name="Mungall K."/>
            <person name="Price C."/>
            <person name="Rabbinowitsch R."/>
            <person name="Sharp S."/>
            <person name="Simmonds M."/>
            <person name="Steven K."/>
            <person name="Unwin L."/>
            <person name="Whithead S."/>
            <person name="Dupuy B."/>
            <person name="Dougan G."/>
            <person name="Barrell B.and.Parkhill.J."/>
        </authorList>
    </citation>
    <scope>NUCLEOTIDE SEQUENCE [LARGE SCALE GENOMIC DNA]</scope>
    <source>
        <strain evidence="2 3">630</strain>
    </source>
</reference>
<name>F3Y5V6_CLOD6</name>
<reference key="2">
    <citation type="submission" date="2006-06" db="EMBL/GenBank/DDBJ databases">
        <title>Reannotation of the genome sequence of Clostridium difficile strain 630.</title>
        <authorList>
            <person name="Monot M."/>
            <person name="Boursaux-Eude C."/>
            <person name="Thibonnier M."/>
            <person name="Vallenet D."/>
            <person name="Moszer I."/>
            <person name="Medigue C."/>
            <person name="Martin-Verstraete I.and.Dupuy.B."/>
        </authorList>
    </citation>
    <scope>NUCLEOTIDE SEQUENCE</scope>
    <source>
        <strain>630</strain>
    </source>
</reference>
<keyword evidence="1" id="KW-1133">Transmembrane helix</keyword>
<gene>
    <name evidence="2" type="ordered locus">CD630_27341</name>
</gene>
<evidence type="ECO:0000313" key="2">
    <source>
        <dbReference type="EMBL" id="CCA62881.1"/>
    </source>
</evidence>
<dbReference type="EnsemblBacteria" id="CCA62881">
    <property type="protein sequence ID" value="CCA62881"/>
    <property type="gene ID" value="CD630_27341"/>
</dbReference>
<organism evidence="2 3">
    <name type="scientific">Clostridioides difficile (strain 630)</name>
    <name type="common">Peptoclostridium difficile</name>
    <dbReference type="NCBI Taxonomy" id="272563"/>
    <lineage>
        <taxon>Bacteria</taxon>
        <taxon>Bacillati</taxon>
        <taxon>Bacillota</taxon>
        <taxon>Clostridia</taxon>
        <taxon>Peptostreptococcales</taxon>
        <taxon>Peptostreptococcaceae</taxon>
        <taxon>Clostridioides</taxon>
    </lineage>
</organism>
<feature type="transmembrane region" description="Helical" evidence="1">
    <location>
        <begin position="44"/>
        <end position="63"/>
    </location>
</feature>
<dbReference type="AlphaFoldDB" id="F3Y5V6"/>
<protein>
    <submittedName>
        <fullName evidence="2">Membrane protein</fullName>
    </submittedName>
</protein>